<evidence type="ECO:0000313" key="4">
    <source>
        <dbReference type="EMBL" id="COX16970.1"/>
    </source>
</evidence>
<reference evidence="5 6" key="2">
    <citation type="submission" date="2015-03" db="EMBL/GenBank/DDBJ databases">
        <authorList>
            <consortium name="Pathogen Informatics"/>
        </authorList>
    </citation>
    <scope>NUCLEOTIDE SEQUENCE [LARGE SCALE GENOMIC DNA]</scope>
    <source>
        <strain evidence="2 7">G09901357</strain>
        <strain evidence="3 6">M09401471</strain>
        <strain evidence="5">N09902308</strain>
    </source>
</reference>
<dbReference type="EMBL" id="CSBK01000260">
    <property type="protein sequence ID" value="COX16970.1"/>
    <property type="molecule type" value="Genomic_DNA"/>
</dbReference>
<dbReference type="Proteomes" id="UP000044938">
    <property type="component" value="Unassembled WGS sequence"/>
</dbReference>
<gene>
    <name evidence="2" type="ORF">ERS007681_03627</name>
    <name evidence="3" type="ORF">ERS007720_03657</name>
    <name evidence="4" type="ORF">ERS007739_00801</name>
</gene>
<name>A0A655JIZ8_MYCTX</name>
<accession>A0A655JIZ8</accession>
<evidence type="ECO:0000313" key="7">
    <source>
        <dbReference type="Proteomes" id="UP000048289"/>
    </source>
</evidence>
<dbReference type="Proteomes" id="UP000048289">
    <property type="component" value="Unassembled WGS sequence"/>
</dbReference>
<reference evidence="4" key="1">
    <citation type="submission" date="2015-03" db="EMBL/GenBank/DDBJ databases">
        <authorList>
            <consortium name="Pathogen Informatics"/>
            <person name="Murphy D."/>
        </authorList>
    </citation>
    <scope>NUCLEOTIDE SEQUENCE</scope>
    <source>
        <strain evidence="4">N09902308</strain>
    </source>
</reference>
<organism evidence="4 5">
    <name type="scientific">Mycobacterium tuberculosis</name>
    <dbReference type="NCBI Taxonomy" id="1773"/>
    <lineage>
        <taxon>Bacteria</taxon>
        <taxon>Bacillati</taxon>
        <taxon>Actinomycetota</taxon>
        <taxon>Actinomycetes</taxon>
        <taxon>Mycobacteriales</taxon>
        <taxon>Mycobacteriaceae</taxon>
        <taxon>Mycobacterium</taxon>
        <taxon>Mycobacterium tuberculosis complex</taxon>
    </lineage>
</organism>
<evidence type="ECO:0000313" key="3">
    <source>
        <dbReference type="EMBL" id="COW97160.1"/>
    </source>
</evidence>
<sequence length="305" mass="33965">MQAVDDFGQRQGTHPRRCKFDRQRNAVESVADLGHQGEVVGSDLEFGPRLTSAVGEQLDRLAVPQRGNPPNLLTGHRDRFPAGRQYPQRWARPEQRDDQSRAPVEQVLAVVQHYQHAPVADTPHNGVHRRAARLIRQPQNPRRRDRHQRRVGDRRQVDIPNPVRITVGNGARDLCRQACLSDPADTGKGDPPFDVQQPTDLRHFVDAPHQPSELGRKTVRTNDFPGPQRRERVVQIRVTQLHHPFRSGQVVQPVGTEVVQPRVLGQQVSNQIAGSSRQHGLAPVGQLAQPGGAVDGRPYAVALVG</sequence>
<feature type="compositionally biased region" description="Basic and acidic residues" evidence="1">
    <location>
        <begin position="91"/>
        <end position="100"/>
    </location>
</feature>
<dbReference type="EMBL" id="CFOE01000658">
    <property type="protein sequence ID" value="CFE44413.1"/>
    <property type="molecule type" value="Genomic_DNA"/>
</dbReference>
<feature type="region of interest" description="Disordered" evidence="1">
    <location>
        <begin position="64"/>
        <end position="102"/>
    </location>
</feature>
<proteinExistence type="predicted"/>
<feature type="region of interest" description="Disordered" evidence="1">
    <location>
        <begin position="133"/>
        <end position="165"/>
    </location>
</feature>
<evidence type="ECO:0000313" key="6">
    <source>
        <dbReference type="Proteomes" id="UP000044938"/>
    </source>
</evidence>
<feature type="region of interest" description="Disordered" evidence="1">
    <location>
        <begin position="1"/>
        <end position="21"/>
    </location>
</feature>
<evidence type="ECO:0000313" key="2">
    <source>
        <dbReference type="EMBL" id="CFE44413.1"/>
    </source>
</evidence>
<evidence type="ECO:0000313" key="5">
    <source>
        <dbReference type="Proteomes" id="UP000039021"/>
    </source>
</evidence>
<evidence type="ECO:0000256" key="1">
    <source>
        <dbReference type="SAM" id="MobiDB-lite"/>
    </source>
</evidence>
<dbReference type="EMBL" id="CSAJ01000620">
    <property type="protein sequence ID" value="COW97160.1"/>
    <property type="molecule type" value="Genomic_DNA"/>
</dbReference>
<dbReference type="Proteomes" id="UP000039021">
    <property type="component" value="Unassembled WGS sequence"/>
</dbReference>
<protein>
    <submittedName>
        <fullName evidence="4">Uncharacterized protein</fullName>
    </submittedName>
</protein>
<dbReference type="AlphaFoldDB" id="A0A655JIZ8"/>